<reference evidence="1 2" key="1">
    <citation type="submission" date="2019-04" db="EMBL/GenBank/DDBJ databases">
        <title>Genome of a novel bacterium Candidatus Jettenia ecosi reconstructed from metagenome of an anammox bioreactor.</title>
        <authorList>
            <person name="Mardanov A.V."/>
            <person name="Beletsky A.V."/>
            <person name="Ravin N.V."/>
            <person name="Botchkova E.A."/>
            <person name="Litti Y.V."/>
            <person name="Nozhevnikova A.N."/>
        </authorList>
    </citation>
    <scope>NUCLEOTIDE SEQUENCE [LARGE SCALE GENOMIC DNA]</scope>
    <source>
        <strain evidence="1">J2</strain>
    </source>
</reference>
<protein>
    <submittedName>
        <fullName evidence="1">Uncharacterized protein</fullName>
    </submittedName>
</protein>
<name>A0A533QDH7_9BACT</name>
<accession>A0A533QDH7</accession>
<proteinExistence type="predicted"/>
<dbReference type="Proteomes" id="UP000319783">
    <property type="component" value="Unassembled WGS sequence"/>
</dbReference>
<gene>
    <name evidence="1" type="ORF">JETT_0828</name>
</gene>
<organism evidence="1 2">
    <name type="scientific">Candidatus Jettenia ecosi</name>
    <dbReference type="NCBI Taxonomy" id="2494326"/>
    <lineage>
        <taxon>Bacteria</taxon>
        <taxon>Pseudomonadati</taxon>
        <taxon>Planctomycetota</taxon>
        <taxon>Candidatus Brocadiia</taxon>
        <taxon>Candidatus Brocadiales</taxon>
        <taxon>Candidatus Brocadiaceae</taxon>
        <taxon>Candidatus Jettenia</taxon>
    </lineage>
</organism>
<dbReference type="AlphaFoldDB" id="A0A533QDH7"/>
<comment type="caution">
    <text evidence="1">The sequence shown here is derived from an EMBL/GenBank/DDBJ whole genome shotgun (WGS) entry which is preliminary data.</text>
</comment>
<sequence>MNNGENLISEINFALALRLNICYIKKYTMKRDGCIWIKTNYNDNGWV</sequence>
<evidence type="ECO:0000313" key="1">
    <source>
        <dbReference type="EMBL" id="TLD42806.1"/>
    </source>
</evidence>
<dbReference type="EMBL" id="SULG01000012">
    <property type="protein sequence ID" value="TLD42806.1"/>
    <property type="molecule type" value="Genomic_DNA"/>
</dbReference>
<evidence type="ECO:0000313" key="2">
    <source>
        <dbReference type="Proteomes" id="UP000319783"/>
    </source>
</evidence>